<protein>
    <recommendedName>
        <fullName evidence="2">Zn(2)-C6 fungal-type domain-containing protein</fullName>
    </recommendedName>
</protein>
<dbReference type="EMBL" id="QLNT01000044">
    <property type="protein sequence ID" value="KAF3054672.1"/>
    <property type="molecule type" value="Genomic_DNA"/>
</dbReference>
<evidence type="ECO:0000313" key="4">
    <source>
        <dbReference type="Proteomes" id="UP000801864"/>
    </source>
</evidence>
<keyword evidence="4" id="KW-1185">Reference proteome</keyword>
<dbReference type="SUPFAM" id="SSF57701">
    <property type="entry name" value="Zn2/Cys6 DNA-binding domain"/>
    <property type="match status" value="1"/>
</dbReference>
<dbReference type="InterPro" id="IPR001138">
    <property type="entry name" value="Zn2Cys6_DnaBD"/>
</dbReference>
<evidence type="ECO:0000256" key="1">
    <source>
        <dbReference type="ARBA" id="ARBA00023242"/>
    </source>
</evidence>
<reference evidence="3 4" key="1">
    <citation type="submission" date="2018-06" db="EMBL/GenBank/DDBJ databases">
        <title>Genome analysis of cellulolytic fungus Trichoderma lentiforme CFAM-422.</title>
        <authorList>
            <person name="Steindorff A.S."/>
            <person name="Formighieri E.F."/>
            <person name="Midorikawa G.E.O."/>
            <person name="Tamietti M.S."/>
            <person name="Ramos E.Z."/>
            <person name="Silva A.S."/>
            <person name="Bon E.P.S."/>
            <person name="Mendes T.D."/>
            <person name="Damaso M.C.T."/>
            <person name="Favaro L.C.L."/>
        </authorList>
    </citation>
    <scope>NUCLEOTIDE SEQUENCE [LARGE SCALE GENOMIC DNA]</scope>
    <source>
        <strain evidence="3 4">CFAM-422</strain>
    </source>
</reference>
<keyword evidence="1" id="KW-0539">Nucleus</keyword>
<name>A0A9P4X384_9HYPO</name>
<feature type="domain" description="Zn(2)-C6 fungal-type" evidence="2">
    <location>
        <begin position="14"/>
        <end position="44"/>
    </location>
</feature>
<comment type="caution">
    <text evidence="3">The sequence shown here is derived from an EMBL/GenBank/DDBJ whole genome shotgun (WGS) entry which is preliminary data.</text>
</comment>
<gene>
    <name evidence="3" type="ORF">CFAM422_013355</name>
</gene>
<dbReference type="GO" id="GO:0000981">
    <property type="term" value="F:DNA-binding transcription factor activity, RNA polymerase II-specific"/>
    <property type="evidence" value="ECO:0007669"/>
    <property type="project" value="InterPro"/>
</dbReference>
<proteinExistence type="predicted"/>
<dbReference type="CDD" id="cd00067">
    <property type="entry name" value="GAL4"/>
    <property type="match status" value="1"/>
</dbReference>
<evidence type="ECO:0000313" key="3">
    <source>
        <dbReference type="EMBL" id="KAF3054672.1"/>
    </source>
</evidence>
<dbReference type="InterPro" id="IPR036864">
    <property type="entry name" value="Zn2-C6_fun-type_DNA-bd_sf"/>
</dbReference>
<dbReference type="PROSITE" id="PS50048">
    <property type="entry name" value="ZN2_CY6_FUNGAL_2"/>
    <property type="match status" value="1"/>
</dbReference>
<dbReference type="Gene3D" id="4.10.240.10">
    <property type="entry name" value="Zn(2)-C6 fungal-type DNA-binding domain"/>
    <property type="match status" value="1"/>
</dbReference>
<sequence>MAPGIHVVSVAANVCSRCRLHKQRCNRALPRCSRCTLKLRHCDYSVASNSVPAPQQDALRSELLVISECHGFFDLSARGEQEFVQLISNWTTNFDNNLGYFTQLTNDILQESGLELSGLIDRFSTSIHRWFPVIDVERLREDAQTLRELPEVDATVPLLVLALLLFDLLQRCEFGTSAEPKKLYSASKRIMVALISLTEKTDARLVQVQALIALYECSQGMVYKAQLTLSSALTMVTLSDSYTRETDIPLQTKVSLLILDRLIMLSSADNSIPSLCNPNSPFSKGIEHHIRRHFVGESASFGVSPSQQLYTMAQVVLASGRALHHVYCSHHGYEVDESYDSVDHAMQALVTALMSSKDSHSMYLCDIISLAICSLIVLRQSHAKQQTFMLSSLDDLALQTSCQMIWDTAKISFHAIRGTDVSRVSLIGMFCQLRGVYAAIDVSHNYTTRDDMEDMLFTMENFFRRWTIGGDGSVEKYSDWYLRKKGDKAVTNKLENDAECRIPVK</sequence>
<dbReference type="GO" id="GO:0008270">
    <property type="term" value="F:zinc ion binding"/>
    <property type="evidence" value="ECO:0007669"/>
    <property type="project" value="InterPro"/>
</dbReference>
<dbReference type="Proteomes" id="UP000801864">
    <property type="component" value="Unassembled WGS sequence"/>
</dbReference>
<organism evidence="3 4">
    <name type="scientific">Trichoderma lentiforme</name>
    <dbReference type="NCBI Taxonomy" id="1567552"/>
    <lineage>
        <taxon>Eukaryota</taxon>
        <taxon>Fungi</taxon>
        <taxon>Dikarya</taxon>
        <taxon>Ascomycota</taxon>
        <taxon>Pezizomycotina</taxon>
        <taxon>Sordariomycetes</taxon>
        <taxon>Hypocreomycetidae</taxon>
        <taxon>Hypocreales</taxon>
        <taxon>Hypocreaceae</taxon>
        <taxon>Trichoderma</taxon>
    </lineage>
</organism>
<dbReference type="AlphaFoldDB" id="A0A9P4X384"/>
<evidence type="ECO:0000259" key="2">
    <source>
        <dbReference type="PROSITE" id="PS50048"/>
    </source>
</evidence>
<dbReference type="CDD" id="cd12148">
    <property type="entry name" value="fungal_TF_MHR"/>
    <property type="match status" value="1"/>
</dbReference>
<accession>A0A9P4X384</accession>
<dbReference type="Pfam" id="PF00172">
    <property type="entry name" value="Zn_clus"/>
    <property type="match status" value="1"/>
</dbReference>